<dbReference type="AlphaFoldDB" id="X0X8L1"/>
<gene>
    <name evidence="1" type="ORF">S01H1_62965</name>
</gene>
<reference evidence="1" key="1">
    <citation type="journal article" date="2014" name="Front. Microbiol.">
        <title>High frequency of phylogenetically diverse reductive dehalogenase-homologous genes in deep subseafloor sedimentary metagenomes.</title>
        <authorList>
            <person name="Kawai M."/>
            <person name="Futagami T."/>
            <person name="Toyoda A."/>
            <person name="Takaki Y."/>
            <person name="Nishi S."/>
            <person name="Hori S."/>
            <person name="Arai W."/>
            <person name="Tsubouchi T."/>
            <person name="Morono Y."/>
            <person name="Uchiyama I."/>
            <person name="Ito T."/>
            <person name="Fujiyama A."/>
            <person name="Inagaki F."/>
            <person name="Takami H."/>
        </authorList>
    </citation>
    <scope>NUCLEOTIDE SEQUENCE</scope>
    <source>
        <strain evidence="1">Expedition CK06-06</strain>
    </source>
</reference>
<name>X0X8L1_9ZZZZ</name>
<sequence>MCWLCDEFGSAEHGDGLWYLNPYNYARNMYKLRLPGEGFAGAEAGLETGARPVQREGPTQADLMRAIEEGNGEDAARILPILQERSKKGGQPSQVVPLEDADRVLELCSPIGLISCICRKGARAIDERNEMEYTCMGMGVGMLKWERWPERYKGGVKFVNVDEAIEWNHLMDKRGFVHILMLFGAPYIGGFCQCDYPDCG</sequence>
<feature type="non-terminal residue" evidence="1">
    <location>
        <position position="200"/>
    </location>
</feature>
<evidence type="ECO:0000313" key="1">
    <source>
        <dbReference type="EMBL" id="GAG31767.1"/>
    </source>
</evidence>
<accession>X0X8L1</accession>
<organism evidence="1">
    <name type="scientific">marine sediment metagenome</name>
    <dbReference type="NCBI Taxonomy" id="412755"/>
    <lineage>
        <taxon>unclassified sequences</taxon>
        <taxon>metagenomes</taxon>
        <taxon>ecological metagenomes</taxon>
    </lineage>
</organism>
<dbReference type="EMBL" id="BARS01041396">
    <property type="protein sequence ID" value="GAG31767.1"/>
    <property type="molecule type" value="Genomic_DNA"/>
</dbReference>
<protein>
    <submittedName>
        <fullName evidence="1">Uncharacterized protein</fullName>
    </submittedName>
</protein>
<comment type="caution">
    <text evidence="1">The sequence shown here is derived from an EMBL/GenBank/DDBJ whole genome shotgun (WGS) entry which is preliminary data.</text>
</comment>
<proteinExistence type="predicted"/>